<dbReference type="GO" id="GO:0005737">
    <property type="term" value="C:cytoplasm"/>
    <property type="evidence" value="ECO:0007669"/>
    <property type="project" value="TreeGrafter"/>
</dbReference>
<dbReference type="RefSeq" id="WP_188910186.1">
    <property type="nucleotide sequence ID" value="NZ_BMIQ01000005.1"/>
</dbReference>
<feature type="domain" description="FAD dependent oxidoreductase" evidence="2">
    <location>
        <begin position="6"/>
        <end position="354"/>
    </location>
</feature>
<dbReference type="Proteomes" id="UP000644699">
    <property type="component" value="Unassembled WGS sequence"/>
</dbReference>
<dbReference type="InterPro" id="IPR006076">
    <property type="entry name" value="FAD-dep_OxRdtase"/>
</dbReference>
<dbReference type="EMBL" id="BMIQ01000005">
    <property type="protein sequence ID" value="GGE10378.1"/>
    <property type="molecule type" value="Genomic_DNA"/>
</dbReference>
<comment type="caution">
    <text evidence="3">The sequence shown here is derived from an EMBL/GenBank/DDBJ whole genome shotgun (WGS) entry which is preliminary data.</text>
</comment>
<organism evidence="3 4">
    <name type="scientific">Aureimonas endophytica</name>
    <dbReference type="NCBI Taxonomy" id="2027858"/>
    <lineage>
        <taxon>Bacteria</taxon>
        <taxon>Pseudomonadati</taxon>
        <taxon>Pseudomonadota</taxon>
        <taxon>Alphaproteobacteria</taxon>
        <taxon>Hyphomicrobiales</taxon>
        <taxon>Aurantimonadaceae</taxon>
        <taxon>Aureimonas</taxon>
    </lineage>
</organism>
<dbReference type="PROSITE" id="PS51257">
    <property type="entry name" value="PROKAR_LIPOPROTEIN"/>
    <property type="match status" value="1"/>
</dbReference>
<dbReference type="AlphaFoldDB" id="A0A917E884"/>
<accession>A0A917E884</accession>
<dbReference type="PANTHER" id="PTHR13847:SF287">
    <property type="entry name" value="FAD-DEPENDENT OXIDOREDUCTASE DOMAIN-CONTAINING PROTEIN 1"/>
    <property type="match status" value="1"/>
</dbReference>
<dbReference type="SUPFAM" id="SSF51905">
    <property type="entry name" value="FAD/NAD(P)-binding domain"/>
    <property type="match status" value="1"/>
</dbReference>
<dbReference type="InterPro" id="IPR036188">
    <property type="entry name" value="FAD/NAD-bd_sf"/>
</dbReference>
<evidence type="ECO:0000259" key="2">
    <source>
        <dbReference type="Pfam" id="PF01266"/>
    </source>
</evidence>
<protein>
    <submittedName>
        <fullName evidence="3">Sarcosine oxidase subunit beta</fullName>
    </submittedName>
</protein>
<dbReference type="GO" id="GO:0016491">
    <property type="term" value="F:oxidoreductase activity"/>
    <property type="evidence" value="ECO:0007669"/>
    <property type="project" value="UniProtKB-KW"/>
</dbReference>
<reference evidence="3" key="1">
    <citation type="journal article" date="2014" name="Int. J. Syst. Evol. Microbiol.">
        <title>Complete genome sequence of Corynebacterium casei LMG S-19264T (=DSM 44701T), isolated from a smear-ripened cheese.</title>
        <authorList>
            <consortium name="US DOE Joint Genome Institute (JGI-PGF)"/>
            <person name="Walter F."/>
            <person name="Albersmeier A."/>
            <person name="Kalinowski J."/>
            <person name="Ruckert C."/>
        </authorList>
    </citation>
    <scope>NUCLEOTIDE SEQUENCE</scope>
    <source>
        <strain evidence="3">CGMCC 1.15367</strain>
    </source>
</reference>
<dbReference type="Gene3D" id="3.30.9.10">
    <property type="entry name" value="D-Amino Acid Oxidase, subunit A, domain 2"/>
    <property type="match status" value="1"/>
</dbReference>
<reference evidence="3" key="2">
    <citation type="submission" date="2020-09" db="EMBL/GenBank/DDBJ databases">
        <authorList>
            <person name="Sun Q."/>
            <person name="Zhou Y."/>
        </authorList>
    </citation>
    <scope>NUCLEOTIDE SEQUENCE</scope>
    <source>
        <strain evidence="3">CGMCC 1.15367</strain>
    </source>
</reference>
<dbReference type="Pfam" id="PF01266">
    <property type="entry name" value="DAO"/>
    <property type="match status" value="1"/>
</dbReference>
<dbReference type="Gene3D" id="3.50.50.60">
    <property type="entry name" value="FAD/NAD(P)-binding domain"/>
    <property type="match status" value="1"/>
</dbReference>
<dbReference type="PANTHER" id="PTHR13847">
    <property type="entry name" value="SARCOSINE DEHYDROGENASE-RELATED"/>
    <property type="match status" value="1"/>
</dbReference>
<evidence type="ECO:0000256" key="1">
    <source>
        <dbReference type="ARBA" id="ARBA00023002"/>
    </source>
</evidence>
<name>A0A917E884_9HYPH</name>
<keyword evidence="1" id="KW-0560">Oxidoreductase</keyword>
<keyword evidence="4" id="KW-1185">Reference proteome</keyword>
<evidence type="ECO:0000313" key="4">
    <source>
        <dbReference type="Proteomes" id="UP000644699"/>
    </source>
</evidence>
<sequence>MSRGFDVVVVGGGIMGCASAFFLRRRGLSVALLERGLTGQQASGTNFGNVRRQGRYLHQLPLANRARAIWGRLPELIGEDCEFVPSGHLRVAYAAAQAEKLEAYARDAAPLGLELEMISANALRDRYPYLGREVVAGCLAPVDGHANPRLAAPAFGRAAARDGARVEEGCEVLSIAKTGEDFEVETREKGTFRAPVVLVTAGAWGGRLAEAFGESVPLSVHGPQMAVTEPLPYRLGPTFGVSTPHVFETVYFRQVKRGNIVYGGSTRGPASNETNRAAVLPENILGQFAQMRRVMPGLAAVNIIRSWSGVESYLPDDVPIMGPSGRVPGLFYAFGFCGAGFQIGPGVGEVMAELIATGATSTPIAPYAISRFAQGQAA</sequence>
<evidence type="ECO:0000313" key="3">
    <source>
        <dbReference type="EMBL" id="GGE10378.1"/>
    </source>
</evidence>
<proteinExistence type="predicted"/>
<gene>
    <name evidence="3" type="ORF">GCM10011390_31730</name>
</gene>